<gene>
    <name evidence="2" type="ORF">B4U80_07112</name>
</gene>
<protein>
    <submittedName>
        <fullName evidence="2">Fibroleukin-like protein</fullName>
    </submittedName>
</protein>
<dbReference type="STRING" id="299467.A0A443Q9S3"/>
<evidence type="ECO:0000313" key="3">
    <source>
        <dbReference type="Proteomes" id="UP000288716"/>
    </source>
</evidence>
<dbReference type="AlphaFoldDB" id="A0A443Q9S3"/>
<accession>A0A443Q9S3</accession>
<dbReference type="VEuPathDB" id="VectorBase:LDEU014537"/>
<dbReference type="Proteomes" id="UP000288716">
    <property type="component" value="Unassembled WGS sequence"/>
</dbReference>
<keyword evidence="3" id="KW-1185">Reference proteome</keyword>
<evidence type="ECO:0000259" key="1">
    <source>
        <dbReference type="Pfam" id="PF00147"/>
    </source>
</evidence>
<proteinExistence type="predicted"/>
<dbReference type="EMBL" id="NCKV01062236">
    <property type="protein sequence ID" value="RWR99763.1"/>
    <property type="molecule type" value="Genomic_DNA"/>
</dbReference>
<name>A0A443Q9S3_9ACAR</name>
<feature type="domain" description="Fibrinogen C-terminal" evidence="1">
    <location>
        <begin position="18"/>
        <end position="53"/>
    </location>
</feature>
<organism evidence="2 3">
    <name type="scientific">Leptotrombidium deliense</name>
    <dbReference type="NCBI Taxonomy" id="299467"/>
    <lineage>
        <taxon>Eukaryota</taxon>
        <taxon>Metazoa</taxon>
        <taxon>Ecdysozoa</taxon>
        <taxon>Arthropoda</taxon>
        <taxon>Chelicerata</taxon>
        <taxon>Arachnida</taxon>
        <taxon>Acari</taxon>
        <taxon>Acariformes</taxon>
        <taxon>Trombidiformes</taxon>
        <taxon>Prostigmata</taxon>
        <taxon>Anystina</taxon>
        <taxon>Parasitengona</taxon>
        <taxon>Trombiculoidea</taxon>
        <taxon>Trombiculidae</taxon>
        <taxon>Leptotrombidium</taxon>
    </lineage>
</organism>
<comment type="caution">
    <text evidence="2">The sequence shown here is derived from an EMBL/GenBank/DDBJ whole genome shotgun (WGS) entry which is preliminary data.</text>
</comment>
<dbReference type="OrthoDB" id="6514358at2759"/>
<evidence type="ECO:0000313" key="2">
    <source>
        <dbReference type="EMBL" id="RWR99763.1"/>
    </source>
</evidence>
<dbReference type="InterPro" id="IPR002181">
    <property type="entry name" value="Fibrinogen_a/b/g_C_dom"/>
</dbReference>
<reference evidence="2 3" key="1">
    <citation type="journal article" date="2018" name="Gigascience">
        <title>Genomes of trombidid mites reveal novel predicted allergens and laterally-transferred genes associated with secondary metabolism.</title>
        <authorList>
            <person name="Dong X."/>
            <person name="Chaisiri K."/>
            <person name="Xia D."/>
            <person name="Armstrong S.D."/>
            <person name="Fang Y."/>
            <person name="Donnelly M.J."/>
            <person name="Kadowaki T."/>
            <person name="McGarry J.W."/>
            <person name="Darby A.C."/>
            <person name="Makepeace B.L."/>
        </authorList>
    </citation>
    <scope>NUCLEOTIDE SEQUENCE [LARGE SCALE GENOMIC DNA]</scope>
    <source>
        <strain evidence="2">UoL-UT</strain>
    </source>
</reference>
<dbReference type="Pfam" id="PF00147">
    <property type="entry name" value="Fibrinogen_C"/>
    <property type="match status" value="1"/>
</dbReference>
<sequence length="57" mass="6173">MIDIPLGTVGCTTVQGGGVRNGIFWGTWPGISEAQPSGYKSSFKEAKMMIRPKNFKP</sequence>